<dbReference type="GO" id="GO:0003677">
    <property type="term" value="F:DNA binding"/>
    <property type="evidence" value="ECO:0007669"/>
    <property type="project" value="InterPro"/>
</dbReference>
<dbReference type="RefSeq" id="WP_119763139.1">
    <property type="nucleotide sequence ID" value="NZ_QYUJ01000014.1"/>
</dbReference>
<proteinExistence type="predicted"/>
<gene>
    <name evidence="4" type="primary">tnpA</name>
    <name evidence="4" type="ORF">D3875_09095</name>
    <name evidence="2" type="ORF">D3875_22305</name>
    <name evidence="3" type="ORF">D3875_22320</name>
</gene>
<dbReference type="PANTHER" id="PTHR33360">
    <property type="entry name" value="TRANSPOSASE FOR INSERTION SEQUENCE ELEMENT IS200"/>
    <property type="match status" value="1"/>
</dbReference>
<keyword evidence="5" id="KW-1185">Reference proteome</keyword>
<protein>
    <submittedName>
        <fullName evidence="4">IS200/IS605 family transposase</fullName>
    </submittedName>
</protein>
<dbReference type="SMART" id="SM01321">
    <property type="entry name" value="Y1_Tnp"/>
    <property type="match status" value="1"/>
</dbReference>
<dbReference type="OrthoDB" id="9798161at2"/>
<dbReference type="Pfam" id="PF01797">
    <property type="entry name" value="Y1_Tnp"/>
    <property type="match status" value="1"/>
</dbReference>
<dbReference type="EMBL" id="QYUJ01000030">
    <property type="protein sequence ID" value="RJF69061.1"/>
    <property type="molecule type" value="Genomic_DNA"/>
</dbReference>
<feature type="domain" description="Transposase IS200-like" evidence="1">
    <location>
        <begin position="1"/>
        <end position="120"/>
    </location>
</feature>
<dbReference type="Gene3D" id="3.30.70.1290">
    <property type="entry name" value="Transposase IS200-like"/>
    <property type="match status" value="1"/>
</dbReference>
<evidence type="ECO:0000313" key="5">
    <source>
        <dbReference type="Proteomes" id="UP000286287"/>
    </source>
</evidence>
<evidence type="ECO:0000313" key="2">
    <source>
        <dbReference type="EMBL" id="RJF69058.1"/>
    </source>
</evidence>
<name>A0A418V6I2_9DEIO</name>
<evidence type="ECO:0000313" key="3">
    <source>
        <dbReference type="EMBL" id="RJF69061.1"/>
    </source>
</evidence>
<dbReference type="SUPFAM" id="SSF143422">
    <property type="entry name" value="Transposase IS200-like"/>
    <property type="match status" value="1"/>
</dbReference>
<sequence>MTRLSVHIVWATKYRYDVLVGELKPRCRELLIQICKAEDVRILGGVVSKDHVHMHVEYPPKLPVSELVKRMKGRTARRLMDEYPHLKKRYWGQHFWGTGYGAWSTGNVTEAMVQAYLEHHRSPEDEDDSVFILED</sequence>
<evidence type="ECO:0000259" key="1">
    <source>
        <dbReference type="SMART" id="SM01321"/>
    </source>
</evidence>
<comment type="caution">
    <text evidence="4">The sequence shown here is derived from an EMBL/GenBank/DDBJ whole genome shotgun (WGS) entry which is preliminary data.</text>
</comment>
<dbReference type="InterPro" id="IPR036515">
    <property type="entry name" value="Transposase_17_sf"/>
</dbReference>
<reference evidence="4 5" key="1">
    <citation type="submission" date="2018-09" db="EMBL/GenBank/DDBJ databases">
        <authorList>
            <person name="Zhu H."/>
        </authorList>
    </citation>
    <scope>NUCLEOTIDE SEQUENCE [LARGE SCALE GENOMIC DNA]</scope>
    <source>
        <strain evidence="4 5">K2S05-167</strain>
    </source>
</reference>
<organism evidence="4 5">
    <name type="scientific">Deinococcus cavernae</name>
    <dbReference type="NCBI Taxonomy" id="2320857"/>
    <lineage>
        <taxon>Bacteria</taxon>
        <taxon>Thermotogati</taxon>
        <taxon>Deinococcota</taxon>
        <taxon>Deinococci</taxon>
        <taxon>Deinococcales</taxon>
        <taxon>Deinococcaceae</taxon>
        <taxon>Deinococcus</taxon>
    </lineage>
</organism>
<accession>A0A418V6I2</accession>
<dbReference type="NCBIfam" id="NF033573">
    <property type="entry name" value="transpos_IS200"/>
    <property type="match status" value="1"/>
</dbReference>
<dbReference type="Proteomes" id="UP000286287">
    <property type="component" value="Unassembled WGS sequence"/>
</dbReference>
<dbReference type="InterPro" id="IPR002686">
    <property type="entry name" value="Transposase_17"/>
</dbReference>
<dbReference type="EMBL" id="QYUJ01000014">
    <property type="protein sequence ID" value="RJF71701.1"/>
    <property type="molecule type" value="Genomic_DNA"/>
</dbReference>
<dbReference type="PANTHER" id="PTHR33360:SF2">
    <property type="entry name" value="TRANSPOSASE FOR INSERTION SEQUENCE ELEMENT IS200"/>
    <property type="match status" value="1"/>
</dbReference>
<dbReference type="EMBL" id="QYUJ01000030">
    <property type="protein sequence ID" value="RJF69058.1"/>
    <property type="molecule type" value="Genomic_DNA"/>
</dbReference>
<dbReference type="GO" id="GO:0004803">
    <property type="term" value="F:transposase activity"/>
    <property type="evidence" value="ECO:0007669"/>
    <property type="project" value="InterPro"/>
</dbReference>
<dbReference type="AlphaFoldDB" id="A0A418V6I2"/>
<evidence type="ECO:0000313" key="4">
    <source>
        <dbReference type="EMBL" id="RJF71701.1"/>
    </source>
</evidence>
<dbReference type="GO" id="GO:0006313">
    <property type="term" value="P:DNA transposition"/>
    <property type="evidence" value="ECO:0007669"/>
    <property type="project" value="InterPro"/>
</dbReference>